<keyword evidence="8" id="KW-1185">Reference proteome</keyword>
<dbReference type="SUPFAM" id="SSF57756">
    <property type="entry name" value="Retrovirus zinc finger-like domains"/>
    <property type="match status" value="1"/>
</dbReference>
<dbReference type="GO" id="GO:0008270">
    <property type="term" value="F:zinc ion binding"/>
    <property type="evidence" value="ECO:0007669"/>
    <property type="project" value="UniProtKB-KW"/>
</dbReference>
<dbReference type="InterPro" id="IPR007527">
    <property type="entry name" value="Znf_SWIM"/>
</dbReference>
<dbReference type="InterPro" id="IPR036875">
    <property type="entry name" value="Znf_CCHC_sf"/>
</dbReference>
<proteinExistence type="predicted"/>
<evidence type="ECO:0000313" key="8">
    <source>
        <dbReference type="Proteomes" id="UP000289738"/>
    </source>
</evidence>
<evidence type="ECO:0000256" key="2">
    <source>
        <dbReference type="ARBA" id="ARBA00022771"/>
    </source>
</evidence>
<dbReference type="SMART" id="SM00575">
    <property type="entry name" value="ZnF_PMZ"/>
    <property type="match status" value="1"/>
</dbReference>
<evidence type="ECO:0000259" key="5">
    <source>
        <dbReference type="PROSITE" id="PS50158"/>
    </source>
</evidence>
<sequence>MDAMQERNPFSNTGEDDYMLDWGRFVRWEARTRALLPQCLRITDGTEFRRCTLPTVIDRRPFFSWRSWSHSRGSFRVCLTVGTCDCSLFQSLHFPCRHALAACAAASVEWGSYVHPVYLQEEVYKVYEKEFPLIPDERLWPEWFGVLVRPNPAMCQIVSGKSVSTRFRNKMDEGEHQEKRCDLCRKTGHTQRDCPN</sequence>
<evidence type="ECO:0000256" key="1">
    <source>
        <dbReference type="ARBA" id="ARBA00022723"/>
    </source>
</evidence>
<dbReference type="Proteomes" id="UP000289738">
    <property type="component" value="Chromosome B01"/>
</dbReference>
<dbReference type="PROSITE" id="PS50966">
    <property type="entry name" value="ZF_SWIM"/>
    <property type="match status" value="1"/>
</dbReference>
<keyword evidence="1" id="KW-0479">Metal-binding</keyword>
<evidence type="ECO:0000259" key="6">
    <source>
        <dbReference type="PROSITE" id="PS50966"/>
    </source>
</evidence>
<organism evidence="7 8">
    <name type="scientific">Arachis hypogaea</name>
    <name type="common">Peanut</name>
    <dbReference type="NCBI Taxonomy" id="3818"/>
    <lineage>
        <taxon>Eukaryota</taxon>
        <taxon>Viridiplantae</taxon>
        <taxon>Streptophyta</taxon>
        <taxon>Embryophyta</taxon>
        <taxon>Tracheophyta</taxon>
        <taxon>Spermatophyta</taxon>
        <taxon>Magnoliopsida</taxon>
        <taxon>eudicotyledons</taxon>
        <taxon>Gunneridae</taxon>
        <taxon>Pentapetalae</taxon>
        <taxon>rosids</taxon>
        <taxon>fabids</taxon>
        <taxon>Fabales</taxon>
        <taxon>Fabaceae</taxon>
        <taxon>Papilionoideae</taxon>
        <taxon>50 kb inversion clade</taxon>
        <taxon>dalbergioids sensu lato</taxon>
        <taxon>Dalbergieae</taxon>
        <taxon>Pterocarpus clade</taxon>
        <taxon>Arachis</taxon>
    </lineage>
</organism>
<dbReference type="InterPro" id="IPR001878">
    <property type="entry name" value="Znf_CCHC"/>
</dbReference>
<feature type="domain" description="SWIM-type" evidence="6">
    <location>
        <begin position="75"/>
        <end position="107"/>
    </location>
</feature>
<comment type="caution">
    <text evidence="7">The sequence shown here is derived from an EMBL/GenBank/DDBJ whole genome shotgun (WGS) entry which is preliminary data.</text>
</comment>
<keyword evidence="2 4" id="KW-0863">Zinc-finger</keyword>
<evidence type="ECO:0008006" key="9">
    <source>
        <dbReference type="Google" id="ProtNLM"/>
    </source>
</evidence>
<dbReference type="AlphaFoldDB" id="A0A445AQS9"/>
<dbReference type="PROSITE" id="PS50158">
    <property type="entry name" value="ZF_CCHC"/>
    <property type="match status" value="1"/>
</dbReference>
<dbReference type="Pfam" id="PF04434">
    <property type="entry name" value="SWIM"/>
    <property type="match status" value="1"/>
</dbReference>
<evidence type="ECO:0000256" key="3">
    <source>
        <dbReference type="ARBA" id="ARBA00022833"/>
    </source>
</evidence>
<dbReference type="EMBL" id="SDMP01000011">
    <property type="protein sequence ID" value="RYR28799.1"/>
    <property type="molecule type" value="Genomic_DNA"/>
</dbReference>
<reference evidence="7 8" key="1">
    <citation type="submission" date="2019-01" db="EMBL/GenBank/DDBJ databases">
        <title>Sequencing of cultivated peanut Arachis hypogaea provides insights into genome evolution and oil improvement.</title>
        <authorList>
            <person name="Chen X."/>
        </authorList>
    </citation>
    <scope>NUCLEOTIDE SEQUENCE [LARGE SCALE GENOMIC DNA]</scope>
    <source>
        <strain evidence="8">cv. Fuhuasheng</strain>
        <tissue evidence="7">Leaves</tissue>
    </source>
</reference>
<name>A0A445AQS9_ARAHY</name>
<dbReference type="SMART" id="SM00343">
    <property type="entry name" value="ZnF_C2HC"/>
    <property type="match status" value="1"/>
</dbReference>
<dbReference type="GO" id="GO:0003676">
    <property type="term" value="F:nucleic acid binding"/>
    <property type="evidence" value="ECO:0007669"/>
    <property type="project" value="InterPro"/>
</dbReference>
<keyword evidence="3" id="KW-0862">Zinc</keyword>
<evidence type="ECO:0000313" key="7">
    <source>
        <dbReference type="EMBL" id="RYR28799.1"/>
    </source>
</evidence>
<accession>A0A445AQS9</accession>
<evidence type="ECO:0000256" key="4">
    <source>
        <dbReference type="PROSITE-ProRule" id="PRU00047"/>
    </source>
</evidence>
<feature type="domain" description="CCHC-type" evidence="5">
    <location>
        <begin position="180"/>
        <end position="196"/>
    </location>
</feature>
<protein>
    <recommendedName>
        <fullName evidence="9">SWIM-type domain-containing protein</fullName>
    </recommendedName>
</protein>
<gene>
    <name evidence="7" type="ORF">Ahy_B01g052986</name>
</gene>
<dbReference type="InterPro" id="IPR006564">
    <property type="entry name" value="Znf_PMZ"/>
</dbReference>